<dbReference type="EMBL" id="DS113537">
    <property type="protein sequence ID" value="EAY02393.1"/>
    <property type="molecule type" value="Genomic_DNA"/>
</dbReference>
<dbReference type="VEuPathDB" id="TrichDB:TVAGG3_0413440"/>
<proteinExistence type="predicted"/>
<dbReference type="KEGG" id="tva:4760233"/>
<dbReference type="Proteomes" id="UP000001542">
    <property type="component" value="Unassembled WGS sequence"/>
</dbReference>
<gene>
    <name evidence="1" type="ORF">TVAG_206680</name>
</gene>
<dbReference type="AlphaFoldDB" id="A2EY47"/>
<accession>A2EY47</accession>
<reference evidence="1" key="1">
    <citation type="submission" date="2006-10" db="EMBL/GenBank/DDBJ databases">
        <authorList>
            <person name="Amadeo P."/>
            <person name="Zhao Q."/>
            <person name="Wortman J."/>
            <person name="Fraser-Liggett C."/>
            <person name="Carlton J."/>
        </authorList>
    </citation>
    <scope>NUCLEOTIDE SEQUENCE</scope>
    <source>
        <strain evidence="1">G3</strain>
    </source>
</reference>
<sequence>MTEIEKLFDDVRNNDEYIKLFLDHPAEIDETNGQFLIEIPNLDRIKQSLAPYLDRITPEYEFLIKPENTIDMKTKEDIPLNCHEPFPSVNLLTELPNDVPSFNPFEISIEKKIVQSKQYSSIFHDVIVKSGKRGGDPKDFLNKRVLAQWPYRTICIVMDIVEKPNDYDINVKLDDDEKFVLLLPVDPQTNFQVRKEFIYPWSLTRPSTQNRKIRPKEYEADVLLTRPRNENWESFRCLSYLFREVKWRDVDFRKIWADLGLCSFGYCIPFYLSMYDKQIYVDRDKIEKYIDLYIRHVPKSCYLRDKELSEQDERYLEDNYEIVNFTRLDGLPPVYLSSLDTYSKTDVEWLEKNSKLKFEHKKILPTLLKKFPILLKKPILLRVKI</sequence>
<dbReference type="VEuPathDB" id="TrichDB:TVAG_206680"/>
<dbReference type="RefSeq" id="XP_001314673.1">
    <property type="nucleotide sequence ID" value="XM_001314641.1"/>
</dbReference>
<name>A2EY47_TRIV3</name>
<keyword evidence="2" id="KW-1185">Reference proteome</keyword>
<dbReference type="SMR" id="A2EY47"/>
<evidence type="ECO:0000313" key="2">
    <source>
        <dbReference type="Proteomes" id="UP000001542"/>
    </source>
</evidence>
<reference evidence="1" key="2">
    <citation type="journal article" date="2007" name="Science">
        <title>Draft genome sequence of the sexually transmitted pathogen Trichomonas vaginalis.</title>
        <authorList>
            <person name="Carlton J.M."/>
            <person name="Hirt R.P."/>
            <person name="Silva J.C."/>
            <person name="Delcher A.L."/>
            <person name="Schatz M."/>
            <person name="Zhao Q."/>
            <person name="Wortman J.R."/>
            <person name="Bidwell S.L."/>
            <person name="Alsmark U.C.M."/>
            <person name="Besteiro S."/>
            <person name="Sicheritz-Ponten T."/>
            <person name="Noel C.J."/>
            <person name="Dacks J.B."/>
            <person name="Foster P.G."/>
            <person name="Simillion C."/>
            <person name="Van de Peer Y."/>
            <person name="Miranda-Saavedra D."/>
            <person name="Barton G.J."/>
            <person name="Westrop G.D."/>
            <person name="Mueller S."/>
            <person name="Dessi D."/>
            <person name="Fiori P.L."/>
            <person name="Ren Q."/>
            <person name="Paulsen I."/>
            <person name="Zhang H."/>
            <person name="Bastida-Corcuera F.D."/>
            <person name="Simoes-Barbosa A."/>
            <person name="Brown M.T."/>
            <person name="Hayes R.D."/>
            <person name="Mukherjee M."/>
            <person name="Okumura C.Y."/>
            <person name="Schneider R."/>
            <person name="Smith A.J."/>
            <person name="Vanacova S."/>
            <person name="Villalvazo M."/>
            <person name="Haas B.J."/>
            <person name="Pertea M."/>
            <person name="Feldblyum T.V."/>
            <person name="Utterback T.R."/>
            <person name="Shu C.L."/>
            <person name="Osoegawa K."/>
            <person name="de Jong P.J."/>
            <person name="Hrdy I."/>
            <person name="Horvathova L."/>
            <person name="Zubacova Z."/>
            <person name="Dolezal P."/>
            <person name="Malik S.B."/>
            <person name="Logsdon J.M. Jr."/>
            <person name="Henze K."/>
            <person name="Gupta A."/>
            <person name="Wang C.C."/>
            <person name="Dunne R.L."/>
            <person name="Upcroft J.A."/>
            <person name="Upcroft P."/>
            <person name="White O."/>
            <person name="Salzberg S.L."/>
            <person name="Tang P."/>
            <person name="Chiu C.-H."/>
            <person name="Lee Y.-S."/>
            <person name="Embley T.M."/>
            <person name="Coombs G.H."/>
            <person name="Mottram J.C."/>
            <person name="Tachezy J."/>
            <person name="Fraser-Liggett C.M."/>
            <person name="Johnson P.J."/>
        </authorList>
    </citation>
    <scope>NUCLEOTIDE SEQUENCE [LARGE SCALE GENOMIC DNA]</scope>
    <source>
        <strain evidence="1">G3</strain>
    </source>
</reference>
<dbReference type="InParanoid" id="A2EY47"/>
<evidence type="ECO:0000313" key="1">
    <source>
        <dbReference type="EMBL" id="EAY02393.1"/>
    </source>
</evidence>
<organism evidence="1 2">
    <name type="scientific">Trichomonas vaginalis (strain ATCC PRA-98 / G3)</name>
    <dbReference type="NCBI Taxonomy" id="412133"/>
    <lineage>
        <taxon>Eukaryota</taxon>
        <taxon>Metamonada</taxon>
        <taxon>Parabasalia</taxon>
        <taxon>Trichomonadida</taxon>
        <taxon>Trichomonadidae</taxon>
        <taxon>Trichomonas</taxon>
    </lineage>
</organism>
<protein>
    <submittedName>
        <fullName evidence="1">Uncharacterized protein</fullName>
    </submittedName>
</protein>